<dbReference type="AlphaFoldDB" id="A0A382MSS9"/>
<sequence length="44" mass="4707">MAYIFSAMLFIFGLKMLGSPKTARKGNLLSSVGMLSAVLVTLLD</sequence>
<evidence type="ECO:0000259" key="2">
    <source>
        <dbReference type="Pfam" id="PF02233"/>
    </source>
</evidence>
<evidence type="ECO:0000256" key="1">
    <source>
        <dbReference type="ARBA" id="ARBA00023027"/>
    </source>
</evidence>
<proteinExistence type="predicted"/>
<feature type="non-terminal residue" evidence="3">
    <location>
        <position position="44"/>
    </location>
</feature>
<feature type="domain" description="NADP transhydrogenase beta-like" evidence="2">
    <location>
        <begin position="1"/>
        <end position="43"/>
    </location>
</feature>
<reference evidence="3" key="1">
    <citation type="submission" date="2018-05" db="EMBL/GenBank/DDBJ databases">
        <authorList>
            <person name="Lanie J.A."/>
            <person name="Ng W.-L."/>
            <person name="Kazmierczak K.M."/>
            <person name="Andrzejewski T.M."/>
            <person name="Davidsen T.M."/>
            <person name="Wayne K.J."/>
            <person name="Tettelin H."/>
            <person name="Glass J.I."/>
            <person name="Rusch D."/>
            <person name="Podicherti R."/>
            <person name="Tsui H.-C.T."/>
            <person name="Winkler M.E."/>
        </authorList>
    </citation>
    <scope>NUCLEOTIDE SEQUENCE</scope>
</reference>
<dbReference type="EMBL" id="UINC01095720">
    <property type="protein sequence ID" value="SVC52034.1"/>
    <property type="molecule type" value="Genomic_DNA"/>
</dbReference>
<dbReference type="InterPro" id="IPR034300">
    <property type="entry name" value="PNTB-like"/>
</dbReference>
<name>A0A382MSS9_9ZZZZ</name>
<gene>
    <name evidence="3" type="ORF">METZ01_LOCUS304888</name>
</gene>
<keyword evidence="1" id="KW-0520">NAD</keyword>
<evidence type="ECO:0000313" key="3">
    <source>
        <dbReference type="EMBL" id="SVC52034.1"/>
    </source>
</evidence>
<organism evidence="3">
    <name type="scientific">marine metagenome</name>
    <dbReference type="NCBI Taxonomy" id="408172"/>
    <lineage>
        <taxon>unclassified sequences</taxon>
        <taxon>metagenomes</taxon>
        <taxon>ecological metagenomes</taxon>
    </lineage>
</organism>
<accession>A0A382MSS9</accession>
<protein>
    <recommendedName>
        <fullName evidence="2">NADP transhydrogenase beta-like domain-containing protein</fullName>
    </recommendedName>
</protein>
<dbReference type="Pfam" id="PF02233">
    <property type="entry name" value="PNTB"/>
    <property type="match status" value="1"/>
</dbReference>